<reference evidence="3" key="1">
    <citation type="submission" date="2016-03" db="EMBL/GenBank/DDBJ databases">
        <authorList>
            <person name="Ploux O."/>
        </authorList>
    </citation>
    <scope>NUCLEOTIDE SEQUENCE [LARGE SCALE GENOMIC DNA]</scope>
</reference>
<dbReference type="KEGG" id="vg:29125162"/>
<dbReference type="EMBL" id="KU963248">
    <property type="protein sequence ID" value="AMS02744.1"/>
    <property type="molecule type" value="Genomic_DNA"/>
</dbReference>
<keyword evidence="3" id="KW-1185">Reference proteome</keyword>
<protein>
    <submittedName>
        <fullName evidence="2">Uncharacterized protein</fullName>
    </submittedName>
</protein>
<name>A0A142K9G1_9CAUD</name>
<dbReference type="RefSeq" id="YP_009301254.1">
    <property type="nucleotide sequence ID" value="NC_031230.1"/>
</dbReference>
<accession>A0A142K9G1</accession>
<evidence type="ECO:0000313" key="3">
    <source>
        <dbReference type="Proteomes" id="UP000201371"/>
    </source>
</evidence>
<evidence type="ECO:0000256" key="1">
    <source>
        <dbReference type="SAM" id="MobiDB-lite"/>
    </source>
</evidence>
<feature type="region of interest" description="Disordered" evidence="1">
    <location>
        <begin position="1"/>
        <end position="38"/>
    </location>
</feature>
<proteinExistence type="predicted"/>
<organism evidence="2 3">
    <name type="scientific">Gordonia phage Yvonnetastic</name>
    <dbReference type="NCBI Taxonomy" id="1821566"/>
    <lineage>
        <taxon>Viruses</taxon>
        <taxon>Duplodnaviria</taxon>
        <taxon>Heunggongvirae</taxon>
        <taxon>Uroviricota</taxon>
        <taxon>Caudoviricetes</taxon>
        <taxon>Yvonnevirus</taxon>
        <taxon>Yvonnevirus yvonnetastic</taxon>
        <taxon>Gordonia virus Yvonnetastic</taxon>
    </lineage>
</organism>
<gene>
    <name evidence="2" type="primary">200</name>
    <name evidence="2" type="ORF">SEA_YVONNETASTIC_200</name>
</gene>
<dbReference type="Proteomes" id="UP000201371">
    <property type="component" value="Segment"/>
</dbReference>
<sequence length="38" mass="4472">MSNLNKAQQRAITIERKRRRAEKRNAQPLAKKRVILGQ</sequence>
<dbReference type="GeneID" id="29125162"/>
<evidence type="ECO:0000313" key="2">
    <source>
        <dbReference type="EMBL" id="AMS02744.1"/>
    </source>
</evidence>